<organism evidence="2 3">
    <name type="scientific">Actinacidiphila polyblastidii</name>
    <dbReference type="NCBI Taxonomy" id="3110430"/>
    <lineage>
        <taxon>Bacteria</taxon>
        <taxon>Bacillati</taxon>
        <taxon>Actinomycetota</taxon>
        <taxon>Actinomycetes</taxon>
        <taxon>Kitasatosporales</taxon>
        <taxon>Streptomycetaceae</taxon>
        <taxon>Actinacidiphila</taxon>
    </lineage>
</organism>
<sequence length="294" mass="30921">MAQRDRFGRIGVWSSAWTNALAGDGAAYTAAYDDAAAELESLGYGAIWLGASPSVGHAERLLRATSGITVATGILSIWEHTPADVAAQRAAVEAAHPGRFLLGIGVSHSALAEEYARPYSAMRDFLDGLDAAPQPVPAQGRALAALGPKMLELARDRSAGAHPYLVTAEHTAQARAALGGDALLAPELKVVLDGDLARARGTARDYLARYLALPNYTANLLRSGFTEDDLADGGSDRLLDAVYALGDEDAVVRKVEEFFAAGADHVALQAVTEGATATTLPLPEWRRLAALIKH</sequence>
<reference evidence="2 3" key="1">
    <citation type="submission" date="2023-12" db="EMBL/GenBank/DDBJ databases">
        <title>Streptomyces sp. V4-01.</title>
        <authorList>
            <person name="Somphong A."/>
            <person name="Phongsopitanun W."/>
        </authorList>
    </citation>
    <scope>NUCLEOTIDE SEQUENCE [LARGE SCALE GENOMIC DNA]</scope>
    <source>
        <strain evidence="2 3">V4-01</strain>
    </source>
</reference>
<dbReference type="Proteomes" id="UP001344658">
    <property type="component" value="Unassembled WGS sequence"/>
</dbReference>
<dbReference type="Gene3D" id="3.20.20.30">
    <property type="entry name" value="Luciferase-like domain"/>
    <property type="match status" value="1"/>
</dbReference>
<keyword evidence="2" id="KW-0560">Oxidoreductase</keyword>
<dbReference type="InterPro" id="IPR036661">
    <property type="entry name" value="Luciferase-like_sf"/>
</dbReference>
<dbReference type="GO" id="GO:0016491">
    <property type="term" value="F:oxidoreductase activity"/>
    <property type="evidence" value="ECO:0007669"/>
    <property type="project" value="UniProtKB-KW"/>
</dbReference>
<dbReference type="EMBL" id="JAZEWV010000054">
    <property type="protein sequence ID" value="MEE4546824.1"/>
    <property type="molecule type" value="Genomic_DNA"/>
</dbReference>
<dbReference type="InterPro" id="IPR050766">
    <property type="entry name" value="Bact_Lucif_Oxidored"/>
</dbReference>
<dbReference type="PANTHER" id="PTHR30137:SF18">
    <property type="entry name" value="CONSERVED PROTEIN"/>
    <property type="match status" value="1"/>
</dbReference>
<evidence type="ECO:0000259" key="1">
    <source>
        <dbReference type="Pfam" id="PF00296"/>
    </source>
</evidence>
<keyword evidence="3" id="KW-1185">Reference proteome</keyword>
<proteinExistence type="predicted"/>
<evidence type="ECO:0000313" key="2">
    <source>
        <dbReference type="EMBL" id="MEE4546824.1"/>
    </source>
</evidence>
<dbReference type="SUPFAM" id="SSF51679">
    <property type="entry name" value="Bacterial luciferase-like"/>
    <property type="match status" value="1"/>
</dbReference>
<dbReference type="InterPro" id="IPR019922">
    <property type="entry name" value="Lucif-like_OxRdatse_MSMEG_4141"/>
</dbReference>
<comment type="caution">
    <text evidence="2">The sequence shown here is derived from an EMBL/GenBank/DDBJ whole genome shotgun (WGS) entry which is preliminary data.</text>
</comment>
<dbReference type="NCBIfam" id="TIGR03620">
    <property type="entry name" value="F420_MSMEG_4141"/>
    <property type="match status" value="1"/>
</dbReference>
<dbReference type="RefSeq" id="WP_330800660.1">
    <property type="nucleotide sequence ID" value="NZ_JAZEWV010000054.1"/>
</dbReference>
<feature type="domain" description="Luciferase-like" evidence="1">
    <location>
        <begin position="30"/>
        <end position="265"/>
    </location>
</feature>
<dbReference type="PANTHER" id="PTHR30137">
    <property type="entry name" value="LUCIFERASE-LIKE MONOOXYGENASE"/>
    <property type="match status" value="1"/>
</dbReference>
<name>A0ABU7PLX3_9ACTN</name>
<protein>
    <submittedName>
        <fullName evidence="2">LLM class F420-dependent oxidoreductase</fullName>
        <ecNumber evidence="2">1.-.-.-</ecNumber>
    </submittedName>
</protein>
<evidence type="ECO:0000313" key="3">
    <source>
        <dbReference type="Proteomes" id="UP001344658"/>
    </source>
</evidence>
<gene>
    <name evidence="2" type="ORF">V2S66_33270</name>
</gene>
<dbReference type="InterPro" id="IPR011251">
    <property type="entry name" value="Luciferase-like_dom"/>
</dbReference>
<dbReference type="EC" id="1.-.-.-" evidence="2"/>
<accession>A0ABU7PLX3</accession>
<dbReference type="Pfam" id="PF00296">
    <property type="entry name" value="Bac_luciferase"/>
    <property type="match status" value="1"/>
</dbReference>